<dbReference type="Proteomes" id="UP000191933">
    <property type="component" value="Unassembled WGS sequence"/>
</dbReference>
<dbReference type="EMBL" id="FBVY01000002">
    <property type="protein sequence ID" value="CUW85708.1"/>
    <property type="molecule type" value="Genomic_DNA"/>
</dbReference>
<name>A0A9W5AY67_9HYPH</name>
<dbReference type="Pfam" id="PF11367">
    <property type="entry name" value="Tail_completion_gp17"/>
    <property type="match status" value="1"/>
</dbReference>
<protein>
    <submittedName>
        <fullName evidence="1">Gene transfer agent-like protein</fullName>
    </submittedName>
</protein>
<dbReference type="InterPro" id="IPR053745">
    <property type="entry name" value="Viral_Tail_Comp_sf"/>
</dbReference>
<organism evidence="1 2">
    <name type="scientific">Agrobacterium genomosp. 2 str. CFBP 5494</name>
    <dbReference type="NCBI Taxonomy" id="1183436"/>
    <lineage>
        <taxon>Bacteria</taxon>
        <taxon>Pseudomonadati</taxon>
        <taxon>Pseudomonadota</taxon>
        <taxon>Alphaproteobacteria</taxon>
        <taxon>Hyphomicrobiales</taxon>
        <taxon>Rhizobiaceae</taxon>
        <taxon>Rhizobium/Agrobacterium group</taxon>
        <taxon>Agrobacterium</taxon>
        <taxon>Agrobacterium tumefaciens complex</taxon>
    </lineage>
</organism>
<sequence length="134" mass="14662">MADTALAVIKAAIKALKEAPAVAALVSERVFADVPQREEFPYIVVSVQSEPFAANDFSGQTHQLRIQAFSRKPGSKEALQIRKAAVELLDRNEAVLVLEEGDLIKCEYSGLSDAFIEDDGKTWQSVCELKVVVI</sequence>
<proteinExistence type="predicted"/>
<dbReference type="AlphaFoldDB" id="A0A9W5AY67"/>
<dbReference type="InterPro" id="IPR021508">
    <property type="entry name" value="Gp17-like"/>
</dbReference>
<keyword evidence="2" id="KW-1185">Reference proteome</keyword>
<reference evidence="1 2" key="1">
    <citation type="submission" date="2016-01" db="EMBL/GenBank/DDBJ databases">
        <authorList>
            <person name="Regsiter A."/>
            <person name="william w."/>
        </authorList>
    </citation>
    <scope>NUCLEOTIDE SEQUENCE [LARGE SCALE GENOMIC DNA]</scope>
    <source>
        <strain evidence="1 2">CFBP 5494</strain>
    </source>
</reference>
<dbReference type="Gene3D" id="3.30.2000.30">
    <property type="match status" value="1"/>
</dbReference>
<accession>A0A9W5AY67</accession>
<comment type="caution">
    <text evidence="1">The sequence shown here is derived from an EMBL/GenBank/DDBJ whole genome shotgun (WGS) entry which is preliminary data.</text>
</comment>
<gene>
    <name evidence="1" type="ORF">AGR2A_Cc100235</name>
</gene>
<evidence type="ECO:0000313" key="2">
    <source>
        <dbReference type="Proteomes" id="UP000191933"/>
    </source>
</evidence>
<evidence type="ECO:0000313" key="1">
    <source>
        <dbReference type="EMBL" id="CUW85708.1"/>
    </source>
</evidence>
<dbReference type="RefSeq" id="WP_167378179.1">
    <property type="nucleotide sequence ID" value="NZ_LT009718.1"/>
</dbReference>